<evidence type="ECO:0000313" key="3">
    <source>
        <dbReference type="Proteomes" id="UP000184330"/>
    </source>
</evidence>
<accession>A0A1L7XVL4</accession>
<evidence type="ECO:0008006" key="4">
    <source>
        <dbReference type="Google" id="ProtNLM"/>
    </source>
</evidence>
<dbReference type="OrthoDB" id="2624308at2759"/>
<protein>
    <recommendedName>
        <fullName evidence="4">Heterokaryon incompatibility domain-containing protein</fullName>
    </recommendedName>
</protein>
<keyword evidence="1" id="KW-0812">Transmembrane</keyword>
<evidence type="ECO:0000256" key="1">
    <source>
        <dbReference type="SAM" id="Phobius"/>
    </source>
</evidence>
<keyword evidence="1" id="KW-0472">Membrane</keyword>
<dbReference type="STRING" id="576137.A0A1L7XVL4"/>
<reference evidence="2 3" key="1">
    <citation type="submission" date="2016-03" db="EMBL/GenBank/DDBJ databases">
        <authorList>
            <person name="Ploux O."/>
        </authorList>
    </citation>
    <scope>NUCLEOTIDE SEQUENCE [LARGE SCALE GENOMIC DNA]</scope>
    <source>
        <strain evidence="2 3">UAMH 11012</strain>
    </source>
</reference>
<evidence type="ECO:0000313" key="2">
    <source>
        <dbReference type="EMBL" id="CZR69076.1"/>
    </source>
</evidence>
<sequence>MATKSEHTAIGSYLEEGQVSPNLTAINSPSKSKLHQHKDGLHRYADAKPEHRNKDHFLQADDGKLEVLRVQLAPNNRTSQNLKTTWERPKVENQFKVLWRGFRDAPRDIVTWAYNDSLKSDTPQPDIYFKYPVACLVLTLTALIGNIEADLLWGGRYPPVRYSYFCYPKVARNEREGKTLGPSLSILERKPVPQSGIDSDDRVTSMRQVQSRYAVHDKAFGRHLRPRYLCILANNSKGYERVDVDEWDRTRSEAVSGGYIFVSYTRYHFPQEDREKELVAIGIASAKQARLQAFWLDFICLPDPPAGEDWQDSHRICDIARGCYQMVIAVKEVPPAPNSNAAQHPASLDGLLQGWASRLWTLPELLLAPTRRDIDVYWVRHNDPNSTSIPVDTIAKRNMAERAYIKDGVLVRQLVDHFEASLQLTQTELFTIGLECLLNRDYNLFFQADPIYALMTLARRRPRPNKDETLFEAFAQLSLLNDSNLLLERLLCTLPKARGSPWSKIEDFWNVKLWDIVPTVQVASITPDDSVLIDGAFGASIEWGKLSNVGVLKRQTIWRTIGNFLVLFAPGWLIVACVLLSVFAETPTYTYDRHGNSHKKVNPAIAAGIIFFLIAFAAIASLPYLVLKKLRGKFWSTQAQLYGLEGHADLEWLETKLFGLCDGRLKWATAGSTQSVHKQKYDGDHIDDEYEALEPVDDQLPIAADLSKDAILDPDRLFTLVDTYSMTAMVFRAVHPPSVALICGHEGGMRRALLCSYDYTTQTFHRETVVRMPTKVLDRMDRIDKFRFSMKNMPL</sequence>
<dbReference type="Proteomes" id="UP000184330">
    <property type="component" value="Unassembled WGS sequence"/>
</dbReference>
<feature type="transmembrane region" description="Helical" evidence="1">
    <location>
        <begin position="564"/>
        <end position="584"/>
    </location>
</feature>
<dbReference type="EMBL" id="FJOG01000064">
    <property type="protein sequence ID" value="CZR69076.1"/>
    <property type="molecule type" value="Genomic_DNA"/>
</dbReference>
<keyword evidence="1" id="KW-1133">Transmembrane helix</keyword>
<gene>
    <name evidence="2" type="ORF">PAC_18977</name>
</gene>
<name>A0A1L7XVL4_9HELO</name>
<organism evidence="2 3">
    <name type="scientific">Phialocephala subalpina</name>
    <dbReference type="NCBI Taxonomy" id="576137"/>
    <lineage>
        <taxon>Eukaryota</taxon>
        <taxon>Fungi</taxon>
        <taxon>Dikarya</taxon>
        <taxon>Ascomycota</taxon>
        <taxon>Pezizomycotina</taxon>
        <taxon>Leotiomycetes</taxon>
        <taxon>Helotiales</taxon>
        <taxon>Mollisiaceae</taxon>
        <taxon>Phialocephala</taxon>
        <taxon>Phialocephala fortinii species complex</taxon>
    </lineage>
</organism>
<proteinExistence type="predicted"/>
<feature type="transmembrane region" description="Helical" evidence="1">
    <location>
        <begin position="604"/>
        <end position="627"/>
    </location>
</feature>
<keyword evidence="3" id="KW-1185">Reference proteome</keyword>
<dbReference type="AlphaFoldDB" id="A0A1L7XVL4"/>